<evidence type="ECO:0000256" key="1">
    <source>
        <dbReference type="SAM" id="MobiDB-lite"/>
    </source>
</evidence>
<proteinExistence type="predicted"/>
<sequence>MDAAELAAWRKRRRYHRSAWGRPRTPIPPALKPQPTQENRMSDHTGIEWTDATCTWDQYPEAVTHA</sequence>
<evidence type="ECO:0000313" key="3">
    <source>
        <dbReference type="Proteomes" id="UP000503416"/>
    </source>
</evidence>
<organism evidence="2 3">
    <name type="scientific">Mycobacterium phage Phanphagia</name>
    <dbReference type="NCBI Taxonomy" id="2719206"/>
    <lineage>
        <taxon>Viruses</taxon>
        <taxon>Duplodnaviria</taxon>
        <taxon>Heunggongvirae</taxon>
        <taxon>Uroviricota</taxon>
        <taxon>Caudoviricetes</taxon>
        <taxon>Gracegardnervirinae</taxon>
        <taxon>Cheoctovirus</taxon>
        <taxon>Cheoctovirus shauna1</taxon>
        <taxon>Mycobacterium virus Shauna1</taxon>
    </lineage>
</organism>
<protein>
    <submittedName>
        <fullName evidence="2">Uncharacterized protein</fullName>
    </submittedName>
</protein>
<accession>A0A6G9LFK5</accession>
<reference evidence="2 3" key="1">
    <citation type="submission" date="2020-02" db="EMBL/GenBank/DDBJ databases">
        <authorList>
            <person name="Murphy A."/>
            <person name="Cottrell A."/>
            <person name="Eagle H."/>
            <person name="Glenn A."/>
            <person name="Marsh C."/>
            <person name="Poisson J."/>
            <person name="Schott J."/>
            <person name="Steele B."/>
            <person name="Sunitsch G."/>
            <person name="Tsybulnik D."/>
            <person name="Uchytil C."/>
            <person name="Vue L."/>
            <person name="Poxleitner M."/>
            <person name="Ettinger A.-S.H."/>
            <person name="Anders K.R."/>
            <person name="Schaff J.E."/>
            <person name="Dashiell C.L."/>
            <person name="Macialek J.A."/>
            <person name="Bradley K.W."/>
            <person name="Asai D.J."/>
            <person name="Bowman C.A."/>
            <person name="Russell D.A."/>
            <person name="Pope W.H."/>
            <person name="Jacobs-Sera D."/>
            <person name="Hendrix R.W."/>
            <person name="Hatfull G.F."/>
        </authorList>
    </citation>
    <scope>NUCLEOTIDE SEQUENCE [LARGE SCALE GENOMIC DNA]</scope>
</reference>
<gene>
    <name evidence="2" type="primary">70</name>
    <name evidence="2" type="ORF">SEA_PHANPHAGIA_70</name>
</gene>
<feature type="region of interest" description="Disordered" evidence="1">
    <location>
        <begin position="17"/>
        <end position="42"/>
    </location>
</feature>
<dbReference type="EMBL" id="MT114167">
    <property type="protein sequence ID" value="QIQ63759.1"/>
    <property type="molecule type" value="Genomic_DNA"/>
</dbReference>
<dbReference type="Proteomes" id="UP000503416">
    <property type="component" value="Genome"/>
</dbReference>
<evidence type="ECO:0000313" key="2">
    <source>
        <dbReference type="EMBL" id="QIQ63759.1"/>
    </source>
</evidence>
<name>A0A6G9LFK5_9CAUD</name>